<comment type="caution">
    <text evidence="2">The sequence shown here is derived from an EMBL/GenBank/DDBJ whole genome shotgun (WGS) entry which is preliminary data.</text>
</comment>
<dbReference type="RefSeq" id="WP_344751375.1">
    <property type="nucleotide sequence ID" value="NZ_BAABBW010000001.1"/>
</dbReference>
<feature type="compositionally biased region" description="Low complexity" evidence="1">
    <location>
        <begin position="279"/>
        <end position="306"/>
    </location>
</feature>
<dbReference type="SUPFAM" id="SSF53300">
    <property type="entry name" value="vWA-like"/>
    <property type="match status" value="1"/>
</dbReference>
<dbReference type="Proteomes" id="UP001501079">
    <property type="component" value="Unassembled WGS sequence"/>
</dbReference>
<name>A0ABP7ZQ38_9MICO</name>
<keyword evidence="3" id="KW-1185">Reference proteome</keyword>
<protein>
    <recommendedName>
        <fullName evidence="4">VWA domain-containing protein</fullName>
    </recommendedName>
</protein>
<organism evidence="2 3">
    <name type="scientific">Gryllotalpicola koreensis</name>
    <dbReference type="NCBI Taxonomy" id="993086"/>
    <lineage>
        <taxon>Bacteria</taxon>
        <taxon>Bacillati</taxon>
        <taxon>Actinomycetota</taxon>
        <taxon>Actinomycetes</taxon>
        <taxon>Micrococcales</taxon>
        <taxon>Microbacteriaceae</taxon>
        <taxon>Gryllotalpicola</taxon>
    </lineage>
</organism>
<evidence type="ECO:0000313" key="3">
    <source>
        <dbReference type="Proteomes" id="UP001501079"/>
    </source>
</evidence>
<evidence type="ECO:0000313" key="2">
    <source>
        <dbReference type="EMBL" id="GAA4167699.1"/>
    </source>
</evidence>
<reference evidence="3" key="1">
    <citation type="journal article" date="2019" name="Int. J. Syst. Evol. Microbiol.">
        <title>The Global Catalogue of Microorganisms (GCM) 10K type strain sequencing project: providing services to taxonomists for standard genome sequencing and annotation.</title>
        <authorList>
            <consortium name="The Broad Institute Genomics Platform"/>
            <consortium name="The Broad Institute Genome Sequencing Center for Infectious Disease"/>
            <person name="Wu L."/>
            <person name="Ma J."/>
        </authorList>
    </citation>
    <scope>NUCLEOTIDE SEQUENCE [LARGE SCALE GENOMIC DNA]</scope>
    <source>
        <strain evidence="3">JCM 17591</strain>
    </source>
</reference>
<dbReference type="CDD" id="cd00198">
    <property type="entry name" value="vWFA"/>
    <property type="match status" value="1"/>
</dbReference>
<proteinExistence type="predicted"/>
<feature type="region of interest" description="Disordered" evidence="1">
    <location>
        <begin position="278"/>
        <end position="306"/>
    </location>
</feature>
<dbReference type="EMBL" id="BAABBW010000001">
    <property type="protein sequence ID" value="GAA4167699.1"/>
    <property type="molecule type" value="Genomic_DNA"/>
</dbReference>
<evidence type="ECO:0008006" key="4">
    <source>
        <dbReference type="Google" id="ProtNLM"/>
    </source>
</evidence>
<dbReference type="InterPro" id="IPR036465">
    <property type="entry name" value="vWFA_dom_sf"/>
</dbReference>
<feature type="region of interest" description="Disordered" evidence="1">
    <location>
        <begin position="339"/>
        <end position="364"/>
    </location>
</feature>
<accession>A0ABP7ZQ38</accession>
<sequence length="645" mass="67942">MSTAELTPEQSVAWQAAQRLWGVRMHPPAVLPDAGRPSFSWFGFPPAITFDPALLAREGGAGHLVSVFAHELGHHVLAPSTRLDGLKIDYQMARTIAASDPGHVLDVREEAAHLANLWEDLVINERVVRAQRAAAPSAEPDLIALWRALSAPVLAQGPQGAEADPAWWVYLRAYERLWRLPAGTLCDPHEPHLFREAARRAAAEAEGQIAAAGAKVGNLDQEGARADLAQQLFAEADAVLLADTVRRFGADPVAGAAPCGMILAPYLVVSRRLREQRQRAALAGQPGQTGQPGQGAPAEGAGNVACAADPGAAPTAGELARVLADARLRERLIHPVDALAGEQADSATDGPDDGTGATAATRSSGQSFGIAETLELFAGADPDAVMAAWYEAEARPWVSPLQRRGEASAAPELPGPLELWETGEDLSDIDWPATLAGGTVVVPGVTTVRRTFLADEPSRAEVPVALDLYIDSSGSMMSPQQGSPAVLAGMILALSVLRGGGRVRTTSFSSAGQVAGTADFSRERVEIVKGLTTYFGGGTTFPLDLLAQRYLASRPRRGEERHLVVLTDTGYVSLLGHGQEQFAEVAARVRAHVADATMVIDGRVSDEERTDAAAVGYELIEVAGMEGAPAVCARLAAKIAGRSTR</sequence>
<evidence type="ECO:0000256" key="1">
    <source>
        <dbReference type="SAM" id="MobiDB-lite"/>
    </source>
</evidence>
<gene>
    <name evidence="2" type="ORF">GCM10022287_01640</name>
</gene>